<keyword evidence="1" id="KW-0812">Transmembrane</keyword>
<name>A0A0L9UXJ6_PHAAN</name>
<dbReference type="AlphaFoldDB" id="A0A0L9UXJ6"/>
<evidence type="ECO:0000313" key="3">
    <source>
        <dbReference type="Proteomes" id="UP000053144"/>
    </source>
</evidence>
<keyword evidence="1" id="KW-1133">Transmembrane helix</keyword>
<gene>
    <name evidence="2" type="ORF">LR48_Vigan07g127400</name>
</gene>
<evidence type="ECO:0000256" key="1">
    <source>
        <dbReference type="SAM" id="Phobius"/>
    </source>
</evidence>
<dbReference type="Gramene" id="KOM47570">
    <property type="protein sequence ID" value="KOM47570"/>
    <property type="gene ID" value="LR48_Vigan07g127400"/>
</dbReference>
<dbReference type="Proteomes" id="UP000053144">
    <property type="component" value="Chromosome 7"/>
</dbReference>
<sequence length="153" mass="16939">MGSSKGAHPAFNWRSTHTLWCIQQLGEILVQQQGRSEAAGPAACGGNRREVQQRPTRIQGETRLGERGQQHTSHTWCIQCDPLNTSSNNKGDNFTEATSLPYERLPVTLPPNSASVSARLLLPFPVRPNHTISILYFALLCVCVFVSLSARLW</sequence>
<dbReference type="EMBL" id="CM003377">
    <property type="protein sequence ID" value="KOM47570.1"/>
    <property type="molecule type" value="Genomic_DNA"/>
</dbReference>
<evidence type="ECO:0000313" key="2">
    <source>
        <dbReference type="EMBL" id="KOM47570.1"/>
    </source>
</evidence>
<proteinExistence type="predicted"/>
<protein>
    <submittedName>
        <fullName evidence="2">Uncharacterized protein</fullName>
    </submittedName>
</protein>
<feature type="transmembrane region" description="Helical" evidence="1">
    <location>
        <begin position="134"/>
        <end position="152"/>
    </location>
</feature>
<keyword evidence="1" id="KW-0472">Membrane</keyword>
<accession>A0A0L9UXJ6</accession>
<reference evidence="3" key="1">
    <citation type="journal article" date="2015" name="Proc. Natl. Acad. Sci. U.S.A.">
        <title>Genome sequencing of adzuki bean (Vigna angularis) provides insight into high starch and low fat accumulation and domestication.</title>
        <authorList>
            <person name="Yang K."/>
            <person name="Tian Z."/>
            <person name="Chen C."/>
            <person name="Luo L."/>
            <person name="Zhao B."/>
            <person name="Wang Z."/>
            <person name="Yu L."/>
            <person name="Li Y."/>
            <person name="Sun Y."/>
            <person name="Li W."/>
            <person name="Chen Y."/>
            <person name="Li Y."/>
            <person name="Zhang Y."/>
            <person name="Ai D."/>
            <person name="Zhao J."/>
            <person name="Shang C."/>
            <person name="Ma Y."/>
            <person name="Wu B."/>
            <person name="Wang M."/>
            <person name="Gao L."/>
            <person name="Sun D."/>
            <person name="Zhang P."/>
            <person name="Guo F."/>
            <person name="Wang W."/>
            <person name="Li Y."/>
            <person name="Wang J."/>
            <person name="Varshney R.K."/>
            <person name="Wang J."/>
            <person name="Ling H.Q."/>
            <person name="Wan P."/>
        </authorList>
    </citation>
    <scope>NUCLEOTIDE SEQUENCE</scope>
    <source>
        <strain evidence="3">cv. Jingnong 6</strain>
    </source>
</reference>
<organism evidence="2 3">
    <name type="scientific">Phaseolus angularis</name>
    <name type="common">Azuki bean</name>
    <name type="synonym">Vigna angularis</name>
    <dbReference type="NCBI Taxonomy" id="3914"/>
    <lineage>
        <taxon>Eukaryota</taxon>
        <taxon>Viridiplantae</taxon>
        <taxon>Streptophyta</taxon>
        <taxon>Embryophyta</taxon>
        <taxon>Tracheophyta</taxon>
        <taxon>Spermatophyta</taxon>
        <taxon>Magnoliopsida</taxon>
        <taxon>eudicotyledons</taxon>
        <taxon>Gunneridae</taxon>
        <taxon>Pentapetalae</taxon>
        <taxon>rosids</taxon>
        <taxon>fabids</taxon>
        <taxon>Fabales</taxon>
        <taxon>Fabaceae</taxon>
        <taxon>Papilionoideae</taxon>
        <taxon>50 kb inversion clade</taxon>
        <taxon>NPAAA clade</taxon>
        <taxon>indigoferoid/millettioid clade</taxon>
        <taxon>Phaseoleae</taxon>
        <taxon>Vigna</taxon>
    </lineage>
</organism>